<proteinExistence type="inferred from homology"/>
<dbReference type="InterPro" id="IPR029058">
    <property type="entry name" value="AB_hydrolase_fold"/>
</dbReference>
<evidence type="ECO:0000256" key="4">
    <source>
        <dbReference type="PIRSR" id="PIRSR600997-1"/>
    </source>
</evidence>
<gene>
    <name evidence="7" type="ORF">XA68_13969</name>
</gene>
<dbReference type="PANTHER" id="PTHR43918">
    <property type="entry name" value="ACETYLCHOLINESTERASE"/>
    <property type="match status" value="1"/>
</dbReference>
<feature type="chain" id="PRO_5011817275" description="Carboxylic ester hydrolase" evidence="5">
    <location>
        <begin position="19"/>
        <end position="540"/>
    </location>
</feature>
<feature type="active site" description="Charge relay system" evidence="4">
    <location>
        <position position="442"/>
    </location>
</feature>
<dbReference type="SUPFAM" id="SSF53474">
    <property type="entry name" value="alpha/beta-Hydrolases"/>
    <property type="match status" value="1"/>
</dbReference>
<dbReference type="PROSITE" id="PS00122">
    <property type="entry name" value="CARBOXYLESTERASE_B_1"/>
    <property type="match status" value="1"/>
</dbReference>
<keyword evidence="3" id="KW-1015">Disulfide bond</keyword>
<dbReference type="PROSITE" id="PS00941">
    <property type="entry name" value="CARBOXYLESTERASE_B_2"/>
    <property type="match status" value="1"/>
</dbReference>
<dbReference type="Proteomes" id="UP000037136">
    <property type="component" value="Unassembled WGS sequence"/>
</dbReference>
<feature type="active site" description="Acyl-ester intermediate" evidence="4">
    <location>
        <position position="223"/>
    </location>
</feature>
<dbReference type="PANTHER" id="PTHR43918:SF4">
    <property type="entry name" value="CARBOXYLIC ESTER HYDROLASE"/>
    <property type="match status" value="1"/>
</dbReference>
<keyword evidence="5" id="KW-0732">Signal</keyword>
<comment type="caution">
    <text evidence="7">The sequence shown here is derived from an EMBL/GenBank/DDBJ whole genome shotgun (WGS) entry which is preliminary data.</text>
</comment>
<feature type="active site" description="Charge relay system" evidence="4">
    <location>
        <position position="343"/>
    </location>
</feature>
<evidence type="ECO:0000259" key="6">
    <source>
        <dbReference type="Pfam" id="PF00135"/>
    </source>
</evidence>
<dbReference type="PRINTS" id="PR00878">
    <property type="entry name" value="CHOLNESTRASE"/>
</dbReference>
<accession>A0A2A9PLL0</accession>
<keyword evidence="2 5" id="KW-0378">Hydrolase</keyword>
<dbReference type="GO" id="GO:0004104">
    <property type="term" value="F:cholinesterase activity"/>
    <property type="evidence" value="ECO:0007669"/>
    <property type="project" value="InterPro"/>
</dbReference>
<dbReference type="ESTHER" id="9hypo-a0a0l9t0g7">
    <property type="family name" value="Fungal_carboxylesterase_lipase"/>
</dbReference>
<evidence type="ECO:0000256" key="1">
    <source>
        <dbReference type="ARBA" id="ARBA00005964"/>
    </source>
</evidence>
<evidence type="ECO:0000256" key="3">
    <source>
        <dbReference type="ARBA" id="ARBA00023157"/>
    </source>
</evidence>
<dbReference type="InterPro" id="IPR000997">
    <property type="entry name" value="Cholinesterase"/>
</dbReference>
<dbReference type="STRING" id="268505.A0A2A9PLL0"/>
<reference evidence="7 8" key="1">
    <citation type="journal article" date="2015" name="BMC Genomics">
        <title>Gene expression during zombie ant biting behavior reflects the complexity underlying fungal parasitic behavioral manipulation.</title>
        <authorList>
            <person name="de Bekker C."/>
            <person name="Ohm R.A."/>
            <person name="Loreto R.G."/>
            <person name="Sebastian A."/>
            <person name="Albert I."/>
            <person name="Merrow M."/>
            <person name="Brachmann A."/>
            <person name="Hughes D.P."/>
        </authorList>
    </citation>
    <scope>NUCLEOTIDE SEQUENCE [LARGE SCALE GENOMIC DNA]</scope>
    <source>
        <strain evidence="7 8">SC16a</strain>
    </source>
</reference>
<name>A0A2A9PLL0_OPHUN</name>
<evidence type="ECO:0000256" key="5">
    <source>
        <dbReference type="RuleBase" id="RU361235"/>
    </source>
</evidence>
<comment type="similarity">
    <text evidence="1 5">Belongs to the type-B carboxylesterase/lipase family.</text>
</comment>
<dbReference type="InterPro" id="IPR019819">
    <property type="entry name" value="Carboxylesterase_B_CS"/>
</dbReference>
<feature type="domain" description="Carboxylesterase type B" evidence="6">
    <location>
        <begin position="24"/>
        <end position="479"/>
    </location>
</feature>
<evidence type="ECO:0000256" key="2">
    <source>
        <dbReference type="ARBA" id="ARBA00022801"/>
    </source>
</evidence>
<dbReference type="InterPro" id="IPR050654">
    <property type="entry name" value="AChE-related_enzymes"/>
</dbReference>
<dbReference type="Gene3D" id="3.40.50.1820">
    <property type="entry name" value="alpha/beta hydrolase"/>
    <property type="match status" value="1"/>
</dbReference>
<dbReference type="AlphaFoldDB" id="A0A2A9PLL0"/>
<dbReference type="EMBL" id="LAZP02000031">
    <property type="protein sequence ID" value="PFH62375.1"/>
    <property type="molecule type" value="Genomic_DNA"/>
</dbReference>
<dbReference type="InterPro" id="IPR019826">
    <property type="entry name" value="Carboxylesterase_B_AS"/>
</dbReference>
<evidence type="ECO:0000313" key="7">
    <source>
        <dbReference type="EMBL" id="PFH62375.1"/>
    </source>
</evidence>
<sequence length="540" mass="57780">MAPLALLVLGLQLLTASGLPAPNCPTVTADSGVLVGTATSLPCASTAVNRFLGIPFAEPPIRFDPPQPAPNWAGVYDATQYKPACIQKFDGPEGDRERIKDWFATPPQPNGESEDCLYLNVYAPAGAAQGSKAVMFWLFGGSFAFGSGSLPLYDGSSFAANHDVVIVISNYRTNVFGFPGSPEKPQSEQNLGLLDQRLALDWVQRNIAAFGGDPSRVTLFGESAGAGSVDLLVSNPPEPVPFIGAIMQSGQSGLSLPNNDSARSWQKLIKAADCDPEDALECIRALPAEKIRDIIEREKLAFVPIYDDGETYASTGRLDRRDSTPKESRIARVPILIGSNADEGTILTYGMANGVTDQLLKQVPGSSLDNVNKLLGAYGQSERPGLGFVNRQLASVIGDFAFTCPAKVIGEESAAAHIPSWRYMFDAAFPNHEAFPGSGAWHSSEIGLIFGTYNRTGRTPYQEKLSIAMQRAWADFAKDPSGGPGWDSLPNKIAVFGAGVRPDAQGSASTPAFEVNDGAKYDGKCWLFKPIYDTFTLNRG</sequence>
<reference evidence="7 8" key="2">
    <citation type="journal article" date="2017" name="Sci. Rep.">
        <title>Ant-infecting Ophiocordyceps genomes reveal a high diversity of potential behavioral manipulation genes and a possible major role for enterotoxins.</title>
        <authorList>
            <person name="de Bekker C."/>
            <person name="Ohm R.A."/>
            <person name="Evans H.C."/>
            <person name="Brachmann A."/>
            <person name="Hughes D.P."/>
        </authorList>
    </citation>
    <scope>NUCLEOTIDE SEQUENCE [LARGE SCALE GENOMIC DNA]</scope>
    <source>
        <strain evidence="7 8">SC16a</strain>
    </source>
</reference>
<dbReference type="EC" id="3.1.1.-" evidence="5"/>
<evidence type="ECO:0000313" key="8">
    <source>
        <dbReference type="Proteomes" id="UP000037136"/>
    </source>
</evidence>
<dbReference type="InterPro" id="IPR002018">
    <property type="entry name" value="CarbesteraseB"/>
</dbReference>
<feature type="signal peptide" evidence="5">
    <location>
        <begin position="1"/>
        <end position="18"/>
    </location>
</feature>
<dbReference type="Pfam" id="PF00135">
    <property type="entry name" value="COesterase"/>
    <property type="match status" value="1"/>
</dbReference>
<protein>
    <recommendedName>
        <fullName evidence="5">Carboxylic ester hydrolase</fullName>
        <ecNumber evidence="5">3.1.1.-</ecNumber>
    </recommendedName>
</protein>
<organism evidence="7 8">
    <name type="scientific">Ophiocordyceps unilateralis</name>
    <name type="common">Zombie-ant fungus</name>
    <name type="synonym">Torrubia unilateralis</name>
    <dbReference type="NCBI Taxonomy" id="268505"/>
    <lineage>
        <taxon>Eukaryota</taxon>
        <taxon>Fungi</taxon>
        <taxon>Dikarya</taxon>
        <taxon>Ascomycota</taxon>
        <taxon>Pezizomycotina</taxon>
        <taxon>Sordariomycetes</taxon>
        <taxon>Hypocreomycetidae</taxon>
        <taxon>Hypocreales</taxon>
        <taxon>Ophiocordycipitaceae</taxon>
        <taxon>Ophiocordyceps</taxon>
    </lineage>
</organism>
<keyword evidence="8" id="KW-1185">Reference proteome</keyword>
<dbReference type="OrthoDB" id="408631at2759"/>